<evidence type="ECO:0000256" key="4">
    <source>
        <dbReference type="ARBA" id="ARBA00022989"/>
    </source>
</evidence>
<evidence type="ECO:0000256" key="7">
    <source>
        <dbReference type="SAM" id="Phobius"/>
    </source>
</evidence>
<feature type="region of interest" description="Disordered" evidence="6">
    <location>
        <begin position="303"/>
        <end position="361"/>
    </location>
</feature>
<reference evidence="8 9" key="1">
    <citation type="submission" date="2023-05" db="EMBL/GenBank/DDBJ databases">
        <title>A 100% complete, gapless, phased diploid assembly of the Scenedesmus obliquus UTEX 3031 genome.</title>
        <authorList>
            <person name="Biondi T.C."/>
            <person name="Hanschen E.R."/>
            <person name="Kwon T."/>
            <person name="Eng W."/>
            <person name="Kruse C.P.S."/>
            <person name="Koehler S.I."/>
            <person name="Kunde Y."/>
            <person name="Gleasner C.D."/>
            <person name="You Mak K.T."/>
            <person name="Polle J."/>
            <person name="Hovde B.T."/>
            <person name="Starkenburg S.R."/>
        </authorList>
    </citation>
    <scope>NUCLEOTIDE SEQUENCE [LARGE SCALE GENOMIC DNA]</scope>
    <source>
        <strain evidence="8 9">DOE0152z</strain>
    </source>
</reference>
<evidence type="ECO:0000256" key="2">
    <source>
        <dbReference type="ARBA" id="ARBA00005268"/>
    </source>
</evidence>
<dbReference type="InterPro" id="IPR005226">
    <property type="entry name" value="UPF0014_fam"/>
</dbReference>
<evidence type="ECO:0000256" key="6">
    <source>
        <dbReference type="SAM" id="MobiDB-lite"/>
    </source>
</evidence>
<dbReference type="PANTHER" id="PTHR30028">
    <property type="entry name" value="UPF0014 INNER MEMBRANE PROTEIN YBBM-RELATED"/>
    <property type="match status" value="1"/>
</dbReference>
<proteinExistence type="inferred from homology"/>
<dbReference type="Pfam" id="PF03649">
    <property type="entry name" value="UPF0014"/>
    <property type="match status" value="1"/>
</dbReference>
<dbReference type="PANTHER" id="PTHR30028:SF0">
    <property type="entry name" value="PROTEIN ALUMINUM SENSITIVE 3"/>
    <property type="match status" value="1"/>
</dbReference>
<comment type="similarity">
    <text evidence="2">Belongs to the UPF0014 family.</text>
</comment>
<evidence type="ECO:0000256" key="5">
    <source>
        <dbReference type="ARBA" id="ARBA00023136"/>
    </source>
</evidence>
<keyword evidence="9" id="KW-1185">Reference proteome</keyword>
<sequence length="361" mass="38278">MDITYLGVALAAALILLQIVVSVRLCLGLHSQLAVAAVRCVVQLTLLGYILAPIFKLNSPWLVLAYAGFMVWVSALEAMGRPTRVYKGLFFHTLGIVLLAAGCTMAYGLTLVIGVEPWWSPQYLIPVLGMVLGNTISGISVGLAAVMEELTTGADRIERLLSLGASRAEATRDLLGRAVRLAMTPLLNQMSVVGLVSIPGMMTGQILGGSNPDQAARYQMVIMFLLGAAATTAAVGSTSAAVAHVVDGCHRLRPERLLPRSKSAGVNGLLTEGFKQLWGLLLALLHTLRTCWRKCCCCCPSRRDDGSPEDAQQAPSRTTAGAGGSSRGSGAMDEAKEPLLPQCPKYGPRVDLRASDIHGSR</sequence>
<organism evidence="8 9">
    <name type="scientific">Tetradesmus obliquus</name>
    <name type="common">Green alga</name>
    <name type="synonym">Acutodesmus obliquus</name>
    <dbReference type="NCBI Taxonomy" id="3088"/>
    <lineage>
        <taxon>Eukaryota</taxon>
        <taxon>Viridiplantae</taxon>
        <taxon>Chlorophyta</taxon>
        <taxon>core chlorophytes</taxon>
        <taxon>Chlorophyceae</taxon>
        <taxon>CS clade</taxon>
        <taxon>Sphaeropleales</taxon>
        <taxon>Scenedesmaceae</taxon>
        <taxon>Tetradesmus</taxon>
    </lineage>
</organism>
<gene>
    <name evidence="8" type="ORF">OEZ85_011411</name>
</gene>
<feature type="transmembrane region" description="Helical" evidence="7">
    <location>
        <begin position="34"/>
        <end position="55"/>
    </location>
</feature>
<feature type="transmembrane region" description="Helical" evidence="7">
    <location>
        <begin position="123"/>
        <end position="146"/>
    </location>
</feature>
<keyword evidence="3 7" id="KW-0812">Transmembrane</keyword>
<feature type="transmembrane region" description="Helical" evidence="7">
    <location>
        <begin position="220"/>
        <end position="246"/>
    </location>
</feature>
<keyword evidence="5 7" id="KW-0472">Membrane</keyword>
<protein>
    <recommendedName>
        <fullName evidence="10">ABC transmembrane type-1 domain-containing protein</fullName>
    </recommendedName>
</protein>
<feature type="transmembrane region" description="Helical" evidence="7">
    <location>
        <begin position="90"/>
        <end position="111"/>
    </location>
</feature>
<evidence type="ECO:0000256" key="1">
    <source>
        <dbReference type="ARBA" id="ARBA00004141"/>
    </source>
</evidence>
<comment type="subcellular location">
    <subcellularLocation>
        <location evidence="1">Membrane</location>
        <topology evidence="1">Multi-pass membrane protein</topology>
    </subcellularLocation>
</comment>
<feature type="transmembrane region" description="Helical" evidence="7">
    <location>
        <begin position="61"/>
        <end position="78"/>
    </location>
</feature>
<feature type="compositionally biased region" description="Basic and acidic residues" evidence="6">
    <location>
        <begin position="348"/>
        <end position="361"/>
    </location>
</feature>
<feature type="transmembrane region" description="Helical" evidence="7">
    <location>
        <begin position="6"/>
        <end position="27"/>
    </location>
</feature>
<evidence type="ECO:0000313" key="8">
    <source>
        <dbReference type="EMBL" id="WIA11287.1"/>
    </source>
</evidence>
<keyword evidence="4 7" id="KW-1133">Transmembrane helix</keyword>
<dbReference type="EMBL" id="CP126210">
    <property type="protein sequence ID" value="WIA11287.1"/>
    <property type="molecule type" value="Genomic_DNA"/>
</dbReference>
<dbReference type="Proteomes" id="UP001244341">
    <property type="component" value="Chromosome 3b"/>
</dbReference>
<accession>A0ABY8TQ97</accession>
<feature type="transmembrane region" description="Helical" evidence="7">
    <location>
        <begin position="186"/>
        <end position="208"/>
    </location>
</feature>
<evidence type="ECO:0008006" key="10">
    <source>
        <dbReference type="Google" id="ProtNLM"/>
    </source>
</evidence>
<name>A0ABY8TQ97_TETOB</name>
<evidence type="ECO:0000256" key="3">
    <source>
        <dbReference type="ARBA" id="ARBA00022692"/>
    </source>
</evidence>
<evidence type="ECO:0000313" key="9">
    <source>
        <dbReference type="Proteomes" id="UP001244341"/>
    </source>
</evidence>